<proteinExistence type="predicted"/>
<dbReference type="SUPFAM" id="SSF53474">
    <property type="entry name" value="alpha/beta-Hydrolases"/>
    <property type="match status" value="1"/>
</dbReference>
<dbReference type="GO" id="GO:0006629">
    <property type="term" value="P:lipid metabolic process"/>
    <property type="evidence" value="ECO:0007669"/>
    <property type="project" value="InterPro"/>
</dbReference>
<dbReference type="Proteomes" id="UP000075787">
    <property type="component" value="Unassembled WGS sequence"/>
</dbReference>
<name>A0A162KCJ5_9PROT</name>
<dbReference type="Gene3D" id="3.40.50.1820">
    <property type="entry name" value="alpha/beta hydrolase"/>
    <property type="match status" value="1"/>
</dbReference>
<comment type="caution">
    <text evidence="2">The sequence shown here is derived from an EMBL/GenBank/DDBJ whole genome shotgun (WGS) entry which is preliminary data.</text>
</comment>
<dbReference type="OrthoDB" id="5522031at2"/>
<dbReference type="EMBL" id="LPZR01000187">
    <property type="protein sequence ID" value="KYO50938.1"/>
    <property type="molecule type" value="Genomic_DNA"/>
</dbReference>
<dbReference type="RefSeq" id="WP_062767299.1">
    <property type="nucleotide sequence ID" value="NZ_CP121043.1"/>
</dbReference>
<dbReference type="GeneID" id="97239235"/>
<gene>
    <name evidence="2" type="ORF">AUP44_11115</name>
</gene>
<evidence type="ECO:0000259" key="1">
    <source>
        <dbReference type="Pfam" id="PF01764"/>
    </source>
</evidence>
<protein>
    <recommendedName>
        <fullName evidence="1">Fungal lipase-type domain-containing protein</fullName>
    </recommendedName>
</protein>
<dbReference type="InterPro" id="IPR029058">
    <property type="entry name" value="AB_hydrolase_fold"/>
</dbReference>
<reference evidence="2 3" key="1">
    <citation type="submission" date="2015-12" db="EMBL/GenBank/DDBJ databases">
        <title>Genome sequence of Tistrella mobilis MCCC 1A02139.</title>
        <authorList>
            <person name="Lu L."/>
            <person name="Lai Q."/>
            <person name="Shao Z."/>
            <person name="Qian P."/>
        </authorList>
    </citation>
    <scope>NUCLEOTIDE SEQUENCE [LARGE SCALE GENOMIC DNA]</scope>
    <source>
        <strain evidence="2 3">MCCC 1A02139</strain>
    </source>
</reference>
<dbReference type="InterPro" id="IPR002921">
    <property type="entry name" value="Fungal_lipase-type"/>
</dbReference>
<dbReference type="Pfam" id="PF01764">
    <property type="entry name" value="Lipase_3"/>
    <property type="match status" value="1"/>
</dbReference>
<sequence length="443" mass="47760">MAYDLNQTVFSLSLASNAVADIKATTSGYNTELTAYMAAGLNGGTLQDLSSDGAFANYQGPAWPGFFPTMNSQLAGGDWQVVWGPCVWVAPLKHGSKILSLYATNSMYVGWSPSLNTYVVAIAATNAENIMDWVDEDFDVYARTTSTWPPAIPFTEKRHEVLPESTPQISAGTATGISALLGMTDPKQGSLQSFLASKADSGATLWFTGHSLAGALSPTLAFYLYPDPTKSGWGTINLLPSAGATPGNQAWLDLFTAGYPDATDLVNMHDVVPRAWNMLPTVIQPKDKAGNYPSIFGMLGSGTVSVGYTVDLLVHYMERRIRDITYANITHNMFGAADFSSNWGHFTWGTVTTDAQGYTLKSDPAWSDWPAFTDSNPVTAQNPAQTGKATVMDQIGQLITATHIDQYVHNFGLTPSQLLPEVPADWKPQAPDLDSFQAMLHEG</sequence>
<dbReference type="AlphaFoldDB" id="A0A162KCJ5"/>
<organism evidence="2 3">
    <name type="scientific">Tistrella mobilis</name>
    <dbReference type="NCBI Taxonomy" id="171437"/>
    <lineage>
        <taxon>Bacteria</taxon>
        <taxon>Pseudomonadati</taxon>
        <taxon>Pseudomonadota</taxon>
        <taxon>Alphaproteobacteria</taxon>
        <taxon>Geminicoccales</taxon>
        <taxon>Geminicoccaceae</taxon>
        <taxon>Tistrella</taxon>
    </lineage>
</organism>
<evidence type="ECO:0000313" key="3">
    <source>
        <dbReference type="Proteomes" id="UP000075787"/>
    </source>
</evidence>
<feature type="domain" description="Fungal lipase-type" evidence="1">
    <location>
        <begin position="182"/>
        <end position="275"/>
    </location>
</feature>
<evidence type="ECO:0000313" key="2">
    <source>
        <dbReference type="EMBL" id="KYO50938.1"/>
    </source>
</evidence>
<accession>A0A162KCJ5</accession>